<accession>A0ABQ5LHE5</accession>
<sequence>MLKIRMHKADNGDCVSIETDCDFILIDGGTAQSFDEWKEQVIGRIDKIDSIIVTHIDNDHINGMIKLLTHPDCPSVEQVYFNGAEQLFGQLDEYAQEDRRTELKLLALSEECSIINNKEHIGYSEGTSLSYVLSSKRIKCNAVVSGGALYREICDSFEIGALKFTLISPVKNSLSELKRIWEDKLKERNVNPRIISKPYYDAFEQYTSNLKESISNNHQITAIKQSSIEALANTAFDDDDSPTNRSSFSFLIESDGKRILYLGDCNAEAVTSWLDQYGQEKIKVDIVKISHHGSKNNTSLALLRRLDSPKYLVSTNGNSHGHPDLETLARIVLVNSGSETEILLNYELETIPSWFVAELTANYPSIKLLMNSCEVVL</sequence>
<dbReference type="Proteomes" id="UP001059610">
    <property type="component" value="Unassembled WGS sequence"/>
</dbReference>
<name>A0ABQ5LHE5_9GAMM</name>
<dbReference type="Gene3D" id="3.60.15.10">
    <property type="entry name" value="Ribonuclease Z/Hydroxyacylglutathione hydrolase-like"/>
    <property type="match status" value="1"/>
</dbReference>
<evidence type="ECO:0000313" key="2">
    <source>
        <dbReference type="EMBL" id="GKX62804.1"/>
    </source>
</evidence>
<dbReference type="SUPFAM" id="SSF56281">
    <property type="entry name" value="Metallo-hydrolase/oxidoreductase"/>
    <property type="match status" value="1"/>
</dbReference>
<keyword evidence="2" id="KW-0378">Hydrolase</keyword>
<organism evidence="2 3">
    <name type="scientific">Pragia fontium</name>
    <dbReference type="NCBI Taxonomy" id="82985"/>
    <lineage>
        <taxon>Bacteria</taxon>
        <taxon>Pseudomonadati</taxon>
        <taxon>Pseudomonadota</taxon>
        <taxon>Gammaproteobacteria</taxon>
        <taxon>Enterobacterales</taxon>
        <taxon>Budviciaceae</taxon>
        <taxon>Pragia</taxon>
    </lineage>
</organism>
<comment type="caution">
    <text evidence="2">The sequence shown here is derived from an EMBL/GenBank/DDBJ whole genome shotgun (WGS) entry which is preliminary data.</text>
</comment>
<keyword evidence="3" id="KW-1185">Reference proteome</keyword>
<proteinExistence type="predicted"/>
<dbReference type="PANTHER" id="PTHR30619">
    <property type="entry name" value="DNA INTERNALIZATION/COMPETENCE PROTEIN COMEC/REC2"/>
    <property type="match status" value="1"/>
</dbReference>
<feature type="domain" description="Metallo-beta-lactamase" evidence="1">
    <location>
        <begin position="10"/>
        <end position="76"/>
    </location>
</feature>
<dbReference type="GO" id="GO:0016787">
    <property type="term" value="F:hydrolase activity"/>
    <property type="evidence" value="ECO:0007669"/>
    <property type="project" value="UniProtKB-KW"/>
</dbReference>
<dbReference type="RefSeq" id="WP_261821788.1">
    <property type="nucleotide sequence ID" value="NZ_BRLJ01000003.1"/>
</dbReference>
<evidence type="ECO:0000259" key="1">
    <source>
        <dbReference type="Pfam" id="PF00753"/>
    </source>
</evidence>
<dbReference type="EMBL" id="BRLJ01000003">
    <property type="protein sequence ID" value="GKX62804.1"/>
    <property type="molecule type" value="Genomic_DNA"/>
</dbReference>
<dbReference type="Pfam" id="PF00753">
    <property type="entry name" value="Lactamase_B"/>
    <property type="match status" value="1"/>
</dbReference>
<dbReference type="InterPro" id="IPR036866">
    <property type="entry name" value="RibonucZ/Hydroxyglut_hydro"/>
</dbReference>
<protein>
    <submittedName>
        <fullName evidence="2">MBL fold hydrolase</fullName>
    </submittedName>
</protein>
<reference evidence="2" key="1">
    <citation type="submission" date="2022-06" db="EMBL/GenBank/DDBJ databases">
        <title>Draft genome sequences of Pragia fontium str. JCM24417.</title>
        <authorList>
            <person name="Wakabayashi Y."/>
            <person name="Kojima K."/>
        </authorList>
    </citation>
    <scope>NUCLEOTIDE SEQUENCE</scope>
    <source>
        <strain evidence="2">JCM 24417</strain>
    </source>
</reference>
<dbReference type="InterPro" id="IPR052159">
    <property type="entry name" value="Competence_DNA_uptake"/>
</dbReference>
<dbReference type="InterPro" id="IPR001279">
    <property type="entry name" value="Metallo-B-lactamas"/>
</dbReference>
<evidence type="ECO:0000313" key="3">
    <source>
        <dbReference type="Proteomes" id="UP001059610"/>
    </source>
</evidence>
<gene>
    <name evidence="2" type="ORF">SOASR032_13730</name>
</gene>
<dbReference type="PANTHER" id="PTHR30619:SF1">
    <property type="entry name" value="RECOMBINATION PROTEIN 2"/>
    <property type="match status" value="1"/>
</dbReference>